<feature type="transmembrane region" description="Helical" evidence="1">
    <location>
        <begin position="36"/>
        <end position="57"/>
    </location>
</feature>
<dbReference type="CDD" id="cd11296">
    <property type="entry name" value="O-FucT_like"/>
    <property type="match status" value="1"/>
</dbReference>
<gene>
    <name evidence="2" type="ORF">M378DRAFT_12930</name>
</gene>
<dbReference type="AlphaFoldDB" id="A0A0C2WZP6"/>
<protein>
    <submittedName>
        <fullName evidence="2">Uncharacterized protein</fullName>
    </submittedName>
</protein>
<evidence type="ECO:0000313" key="3">
    <source>
        <dbReference type="Proteomes" id="UP000054549"/>
    </source>
</evidence>
<proteinExistence type="predicted"/>
<keyword evidence="1" id="KW-0812">Transmembrane</keyword>
<keyword evidence="1" id="KW-0472">Membrane</keyword>
<evidence type="ECO:0000256" key="1">
    <source>
        <dbReference type="SAM" id="Phobius"/>
    </source>
</evidence>
<evidence type="ECO:0000313" key="2">
    <source>
        <dbReference type="EMBL" id="KIL62346.1"/>
    </source>
</evidence>
<dbReference type="OrthoDB" id="2559662at2759"/>
<dbReference type="STRING" id="946122.A0A0C2WZP6"/>
<dbReference type="Gene3D" id="3.40.50.11350">
    <property type="match status" value="1"/>
</dbReference>
<reference evidence="2 3" key="1">
    <citation type="submission" date="2014-04" db="EMBL/GenBank/DDBJ databases">
        <title>Evolutionary Origins and Diversification of the Mycorrhizal Mutualists.</title>
        <authorList>
            <consortium name="DOE Joint Genome Institute"/>
            <consortium name="Mycorrhizal Genomics Consortium"/>
            <person name="Kohler A."/>
            <person name="Kuo A."/>
            <person name="Nagy L.G."/>
            <person name="Floudas D."/>
            <person name="Copeland A."/>
            <person name="Barry K.W."/>
            <person name="Cichocki N."/>
            <person name="Veneault-Fourrey C."/>
            <person name="LaButti K."/>
            <person name="Lindquist E.A."/>
            <person name="Lipzen A."/>
            <person name="Lundell T."/>
            <person name="Morin E."/>
            <person name="Murat C."/>
            <person name="Riley R."/>
            <person name="Ohm R."/>
            <person name="Sun H."/>
            <person name="Tunlid A."/>
            <person name="Henrissat B."/>
            <person name="Grigoriev I.V."/>
            <person name="Hibbett D.S."/>
            <person name="Martin F."/>
        </authorList>
    </citation>
    <scope>NUCLEOTIDE SEQUENCE [LARGE SCALE GENOMIC DNA]</scope>
    <source>
        <strain evidence="2 3">Koide BX008</strain>
    </source>
</reference>
<dbReference type="EMBL" id="KN818272">
    <property type="protein sequence ID" value="KIL62346.1"/>
    <property type="molecule type" value="Genomic_DNA"/>
</dbReference>
<keyword evidence="3" id="KW-1185">Reference proteome</keyword>
<dbReference type="InParanoid" id="A0A0C2WZP6"/>
<organism evidence="2 3">
    <name type="scientific">Amanita muscaria (strain Koide BX008)</name>
    <dbReference type="NCBI Taxonomy" id="946122"/>
    <lineage>
        <taxon>Eukaryota</taxon>
        <taxon>Fungi</taxon>
        <taxon>Dikarya</taxon>
        <taxon>Basidiomycota</taxon>
        <taxon>Agaricomycotina</taxon>
        <taxon>Agaricomycetes</taxon>
        <taxon>Agaricomycetidae</taxon>
        <taxon>Agaricales</taxon>
        <taxon>Pluteineae</taxon>
        <taxon>Amanitaceae</taxon>
        <taxon>Amanita</taxon>
    </lineage>
</organism>
<name>A0A0C2WZP6_AMAMK</name>
<dbReference type="Proteomes" id="UP000054549">
    <property type="component" value="Unassembled WGS sequence"/>
</dbReference>
<dbReference type="HOGENOM" id="CLU_014826_0_0_1"/>
<keyword evidence="1" id="KW-1133">Transmembrane helix</keyword>
<accession>A0A0C2WZP6</accession>
<sequence length="469" mass="53278">MLFRSRYHHLSLSPASKPPARFHGPRKNSRWIPKRPLRVVFLLMAVLIACISAPYLIQLKLPPLYESFRYREDNLSHYDADAPYPNGRHAKYIFFANHQRGVGWGNVMQELLLNALLAYTIKRSFVFYNYEWGTRTRYSLYNGHLIPSTIPLSAIVSGPLVGGPMSPLNVPQAVSEKHFLEVCPNRTIIRSEELRGQLEGATALQILEAWAAKFGAMEDPCIEIPRGSWSIFDFLLFGSKNVLDIWPTLLKSPIITQFDWSPLIYSAFDSNRYLFELSPSINTTHGGASTSPLLRRIPGLLVIHIRRGDYATHCDGLARYSAGFNGFNQFDGLPDKFEVPQGGRSKNAPDNYAIYRKRCYPSISQIVFKVSEVNQKVPGLDRLYIMTNGRREWIDQLSRALRASGNWDAISSSRDLTLTWEQRFVAHALDMLVAQRAQSFIGNGWSTLTSNTVLLRMAENHGTNTAFFW</sequence>